<dbReference type="GO" id="GO:0006798">
    <property type="term" value="P:polyphosphate catabolic process"/>
    <property type="evidence" value="ECO:0007669"/>
    <property type="project" value="TreeGrafter"/>
</dbReference>
<evidence type="ECO:0000313" key="5">
    <source>
        <dbReference type="Proteomes" id="UP000323067"/>
    </source>
</evidence>
<feature type="region of interest" description="Disordered" evidence="1">
    <location>
        <begin position="180"/>
        <end position="205"/>
    </location>
</feature>
<feature type="compositionally biased region" description="Basic residues" evidence="1">
    <location>
        <begin position="193"/>
        <end position="202"/>
    </location>
</feature>
<dbReference type="InterPro" id="IPR004843">
    <property type="entry name" value="Calcineurin-like_PHP"/>
</dbReference>
<evidence type="ECO:0000259" key="3">
    <source>
        <dbReference type="Pfam" id="PF00149"/>
    </source>
</evidence>
<feature type="transmembrane region" description="Helical" evidence="2">
    <location>
        <begin position="15"/>
        <end position="35"/>
    </location>
</feature>
<dbReference type="PANTHER" id="PTHR42850">
    <property type="entry name" value="METALLOPHOSPHOESTERASE"/>
    <property type="match status" value="1"/>
</dbReference>
<keyword evidence="2" id="KW-1133">Transmembrane helix</keyword>
<name>A0A2H4SAY1_CORMI</name>
<proteinExistence type="predicted"/>
<dbReference type="VEuPathDB" id="FungiDB:A9K55_005572"/>
<keyword evidence="2" id="KW-0812">Transmembrane</keyword>
<dbReference type="VEuPathDB" id="FungiDB:CCM_03411"/>
<reference evidence="4 5" key="1">
    <citation type="journal article" date="2017" name="BMC Genomics">
        <title>Chromosome level assembly and secondary metabolite potential of the parasitic fungus Cordyceps militaris.</title>
        <authorList>
            <person name="Kramer G.J."/>
            <person name="Nodwell J.R."/>
        </authorList>
    </citation>
    <scope>NUCLEOTIDE SEQUENCE [LARGE SCALE GENOMIC DNA]</scope>
    <source>
        <strain evidence="4 5">ATCC 34164</strain>
    </source>
</reference>
<dbReference type="GO" id="GO:0000298">
    <property type="term" value="F:endopolyphosphatase activity"/>
    <property type="evidence" value="ECO:0007669"/>
    <property type="project" value="TreeGrafter"/>
</dbReference>
<dbReference type="AlphaFoldDB" id="A0A2H4SAY1"/>
<dbReference type="GO" id="GO:0016791">
    <property type="term" value="F:phosphatase activity"/>
    <property type="evidence" value="ECO:0007669"/>
    <property type="project" value="TreeGrafter"/>
</dbReference>
<dbReference type="Proteomes" id="UP000323067">
    <property type="component" value="Chromosome vi"/>
</dbReference>
<accession>A0A2H4SAY1</accession>
<evidence type="ECO:0000256" key="2">
    <source>
        <dbReference type="SAM" id="Phobius"/>
    </source>
</evidence>
<feature type="domain" description="Calcineurin-like phosphoesterase" evidence="3">
    <location>
        <begin position="101"/>
        <end position="235"/>
    </location>
</feature>
<dbReference type="GO" id="GO:0005737">
    <property type="term" value="C:cytoplasm"/>
    <property type="evidence" value="ECO:0007669"/>
    <property type="project" value="TreeGrafter"/>
</dbReference>
<dbReference type="Gene3D" id="3.60.21.10">
    <property type="match status" value="1"/>
</dbReference>
<keyword evidence="2" id="KW-0472">Membrane</keyword>
<dbReference type="InterPro" id="IPR029052">
    <property type="entry name" value="Metallo-depent_PP-like"/>
</dbReference>
<evidence type="ECO:0000256" key="1">
    <source>
        <dbReference type="SAM" id="MobiDB-lite"/>
    </source>
</evidence>
<sequence>MPRLGEQLPSRHHRIFSIMLVAALSAASLVGFICYTEAPLMSLRDWATSTTTAADTTAQIPPQLDSSPDVNLQGHRHRFDDLTMIERLPRHLLPTAANGRRLLIIGDIHGMDAALDRLLAHVDFDPATDHIVAAGDMINKGPHSARVVARLMDLGASAVRGNHEDRVLLALASEAEQDEAAESVPFPEFQERRSKKRDRKTARQLSPAQLRWLAERPLILTAEELGMYVVHAGLVPGIRPRKQDPWAVMNMRSLIEPPRHHLAYQAPGQDDGYLHEDGDEEGEDAHASFTLKDLIPVDTHEGREWAELWDRQQAQIPKAARHTVVYGHDAKRGLTLGKHTFGLDSACVNGGELTALVIHVGKKGHVKRKIRQVPCKRYATPPDLHLEKLNHVASLHVLKMLAIPALPGLRSDSAADRAKAKAEASWGKLAAGREC</sequence>
<dbReference type="SUPFAM" id="SSF56300">
    <property type="entry name" value="Metallo-dependent phosphatases"/>
    <property type="match status" value="1"/>
</dbReference>
<gene>
    <name evidence="4" type="ORF">A9K55_005572</name>
</gene>
<dbReference type="OrthoDB" id="10267127at2759"/>
<protein>
    <submittedName>
        <fullName evidence="4">Ser Thr phosphatase family</fullName>
    </submittedName>
</protein>
<dbReference type="PANTHER" id="PTHR42850:SF4">
    <property type="entry name" value="ZINC-DEPENDENT ENDOPOLYPHOSPHATASE"/>
    <property type="match status" value="1"/>
</dbReference>
<dbReference type="InterPro" id="IPR050126">
    <property type="entry name" value="Ap4A_hydrolase"/>
</dbReference>
<dbReference type="CDD" id="cd00144">
    <property type="entry name" value="MPP_PPP_family"/>
    <property type="match status" value="1"/>
</dbReference>
<organism evidence="4 5">
    <name type="scientific">Cordyceps militaris</name>
    <name type="common">Caterpillar fungus</name>
    <name type="synonym">Clavaria militaris</name>
    <dbReference type="NCBI Taxonomy" id="73501"/>
    <lineage>
        <taxon>Eukaryota</taxon>
        <taxon>Fungi</taxon>
        <taxon>Dikarya</taxon>
        <taxon>Ascomycota</taxon>
        <taxon>Pezizomycotina</taxon>
        <taxon>Sordariomycetes</taxon>
        <taxon>Hypocreomycetidae</taxon>
        <taxon>Hypocreales</taxon>
        <taxon>Cordycipitaceae</taxon>
        <taxon>Cordyceps</taxon>
    </lineage>
</organism>
<dbReference type="EMBL" id="CP023323">
    <property type="protein sequence ID" value="ATY60268.1"/>
    <property type="molecule type" value="Genomic_DNA"/>
</dbReference>
<dbReference type="Pfam" id="PF00149">
    <property type="entry name" value="Metallophos"/>
    <property type="match status" value="1"/>
</dbReference>
<evidence type="ECO:0000313" key="4">
    <source>
        <dbReference type="EMBL" id="ATY60268.1"/>
    </source>
</evidence>